<accession>A0A9X6RMC4</accession>
<reference evidence="3" key="1">
    <citation type="submission" date="2017-01" db="EMBL/GenBank/DDBJ databases">
        <title>Comparative genomics of anhydrobiosis in the tardigrade Hypsibius dujardini.</title>
        <authorList>
            <person name="Yoshida Y."/>
            <person name="Koutsovoulos G."/>
            <person name="Laetsch D."/>
            <person name="Stevens L."/>
            <person name="Kumar S."/>
            <person name="Horikawa D."/>
            <person name="Ishino K."/>
            <person name="Komine S."/>
            <person name="Tomita M."/>
            <person name="Blaxter M."/>
            <person name="Arakawa K."/>
        </authorList>
    </citation>
    <scope>NUCLEOTIDE SEQUENCE [LARGE SCALE GENOMIC DNA]</scope>
    <source>
        <strain evidence="3">Z151</strain>
    </source>
</reference>
<keyword evidence="3" id="KW-1185">Reference proteome</keyword>
<dbReference type="Proteomes" id="UP000192578">
    <property type="component" value="Unassembled WGS sequence"/>
</dbReference>
<proteinExistence type="predicted"/>
<evidence type="ECO:0000256" key="1">
    <source>
        <dbReference type="SAM" id="SignalP"/>
    </source>
</evidence>
<protein>
    <recommendedName>
        <fullName evidence="4">Invertebrate defensins family profile domain-containing protein</fullName>
    </recommendedName>
</protein>
<feature type="signal peptide" evidence="1">
    <location>
        <begin position="1"/>
        <end position="25"/>
    </location>
</feature>
<dbReference type="AlphaFoldDB" id="A0A9X6RMC4"/>
<feature type="chain" id="PRO_5040780348" description="Invertebrate defensins family profile domain-containing protein" evidence="1">
    <location>
        <begin position="26"/>
        <end position="93"/>
    </location>
</feature>
<organism evidence="2 3">
    <name type="scientific">Hypsibius exemplaris</name>
    <name type="common">Freshwater tardigrade</name>
    <dbReference type="NCBI Taxonomy" id="2072580"/>
    <lineage>
        <taxon>Eukaryota</taxon>
        <taxon>Metazoa</taxon>
        <taxon>Ecdysozoa</taxon>
        <taxon>Tardigrada</taxon>
        <taxon>Eutardigrada</taxon>
        <taxon>Parachela</taxon>
        <taxon>Hypsibioidea</taxon>
        <taxon>Hypsibiidae</taxon>
        <taxon>Hypsibius</taxon>
    </lineage>
</organism>
<evidence type="ECO:0000313" key="2">
    <source>
        <dbReference type="EMBL" id="OWA53313.1"/>
    </source>
</evidence>
<dbReference type="EMBL" id="MTYJ01000314">
    <property type="protein sequence ID" value="OWA53313.1"/>
    <property type="molecule type" value="Genomic_DNA"/>
</dbReference>
<keyword evidence="1" id="KW-0732">Signal</keyword>
<evidence type="ECO:0000313" key="3">
    <source>
        <dbReference type="Proteomes" id="UP000192578"/>
    </source>
</evidence>
<gene>
    <name evidence="2" type="ORF">BV898_17748</name>
</gene>
<evidence type="ECO:0008006" key="4">
    <source>
        <dbReference type="Google" id="ProtNLM"/>
    </source>
</evidence>
<sequence>MKFDFVSATLAYICWLLVVFGVTVAAPNGARIACPGRPAPRTGLGFYCGAMPLYDVQLASIYGRTCNHSCQRTPGCFVGVCTGGSSGGACVCH</sequence>
<name>A0A9X6RMC4_HYPEX</name>
<comment type="caution">
    <text evidence="2">The sequence shown here is derived from an EMBL/GenBank/DDBJ whole genome shotgun (WGS) entry which is preliminary data.</text>
</comment>